<evidence type="ECO:0000313" key="2">
    <source>
        <dbReference type="EMBL" id="CEK92760.1"/>
    </source>
</evidence>
<gene>
    <name evidence="1" type="primary">ORF189946</name>
    <name evidence="2" type="synonym">ORF189950</name>
</gene>
<proteinExistence type="predicted"/>
<name>A0A0B7BHF1_9EUPU</name>
<reference evidence="1" key="1">
    <citation type="submission" date="2014-12" db="EMBL/GenBank/DDBJ databases">
        <title>Insight into the proteome of Arion vulgaris.</title>
        <authorList>
            <person name="Aradska J."/>
            <person name="Bulat T."/>
            <person name="Smidak R."/>
            <person name="Sarate P."/>
            <person name="Gangsoo J."/>
            <person name="Sialana F."/>
            <person name="Bilban M."/>
            <person name="Lubec G."/>
        </authorList>
    </citation>
    <scope>NUCLEOTIDE SEQUENCE</scope>
    <source>
        <tissue evidence="1">Skin</tissue>
    </source>
</reference>
<evidence type="ECO:0008006" key="3">
    <source>
        <dbReference type="Google" id="ProtNLM"/>
    </source>
</evidence>
<accession>A0A0B7BHF1</accession>
<organism evidence="1">
    <name type="scientific">Arion vulgaris</name>
    <dbReference type="NCBI Taxonomy" id="1028688"/>
    <lineage>
        <taxon>Eukaryota</taxon>
        <taxon>Metazoa</taxon>
        <taxon>Spiralia</taxon>
        <taxon>Lophotrochozoa</taxon>
        <taxon>Mollusca</taxon>
        <taxon>Gastropoda</taxon>
        <taxon>Heterobranchia</taxon>
        <taxon>Euthyneura</taxon>
        <taxon>Panpulmonata</taxon>
        <taxon>Eupulmonata</taxon>
        <taxon>Stylommatophora</taxon>
        <taxon>Helicina</taxon>
        <taxon>Arionoidea</taxon>
        <taxon>Arionidae</taxon>
        <taxon>Arion</taxon>
    </lineage>
</organism>
<dbReference type="EMBL" id="HACG01045895">
    <property type="protein sequence ID" value="CEK92760.1"/>
    <property type="molecule type" value="Transcribed_RNA"/>
</dbReference>
<sequence>MKINIDNTEVMTISREEKESNVFIANQQLKQVKNLTYLGSLISPDGRINTKLQQRCNKVNQIIS</sequence>
<evidence type="ECO:0000313" key="1">
    <source>
        <dbReference type="EMBL" id="CEK92759.1"/>
    </source>
</evidence>
<dbReference type="AlphaFoldDB" id="A0A0B7BHF1"/>
<dbReference type="EMBL" id="HACG01045894">
    <property type="protein sequence ID" value="CEK92759.1"/>
    <property type="molecule type" value="Transcribed_RNA"/>
</dbReference>
<protein>
    <recommendedName>
        <fullName evidence="3">Reverse transcriptase domain-containing protein</fullName>
    </recommendedName>
</protein>